<protein>
    <recommendedName>
        <fullName evidence="4">Secreted protein</fullName>
    </recommendedName>
</protein>
<feature type="chain" id="PRO_5047338292" description="Secreted protein" evidence="1">
    <location>
        <begin position="28"/>
        <end position="105"/>
    </location>
</feature>
<evidence type="ECO:0000313" key="3">
    <source>
        <dbReference type="Proteomes" id="UP001345963"/>
    </source>
</evidence>
<accession>A0ABU7CMC0</accession>
<feature type="signal peptide" evidence="1">
    <location>
        <begin position="1"/>
        <end position="27"/>
    </location>
</feature>
<name>A0ABU7CMC0_9TELE</name>
<dbReference type="Proteomes" id="UP001345963">
    <property type="component" value="Unassembled WGS sequence"/>
</dbReference>
<evidence type="ECO:0008006" key="4">
    <source>
        <dbReference type="Google" id="ProtNLM"/>
    </source>
</evidence>
<gene>
    <name evidence="2" type="ORF">ATANTOWER_032595</name>
</gene>
<sequence length="105" mass="11905">MFDFSFQYKVLLDEWFCVLLCLCCVLSNPSRSWQMGAYSEPGSGFTGDFFPLKESFPLHCCYMNAQYEALLQSQCKPLSTVSTCSSRSSECCKSLTQCNLLGFLR</sequence>
<dbReference type="EMBL" id="JAHUTI010098170">
    <property type="protein sequence ID" value="MED6262995.1"/>
    <property type="molecule type" value="Genomic_DNA"/>
</dbReference>
<evidence type="ECO:0000256" key="1">
    <source>
        <dbReference type="SAM" id="SignalP"/>
    </source>
</evidence>
<proteinExistence type="predicted"/>
<comment type="caution">
    <text evidence="2">The sequence shown here is derived from an EMBL/GenBank/DDBJ whole genome shotgun (WGS) entry which is preliminary data.</text>
</comment>
<keyword evidence="3" id="KW-1185">Reference proteome</keyword>
<reference evidence="2 3" key="1">
    <citation type="submission" date="2021-07" db="EMBL/GenBank/DDBJ databases">
        <authorList>
            <person name="Palmer J.M."/>
        </authorList>
    </citation>
    <scope>NUCLEOTIDE SEQUENCE [LARGE SCALE GENOMIC DNA]</scope>
    <source>
        <strain evidence="2 3">AT_MEX2019</strain>
        <tissue evidence="2">Muscle</tissue>
    </source>
</reference>
<organism evidence="2 3">
    <name type="scientific">Ataeniobius toweri</name>
    <dbReference type="NCBI Taxonomy" id="208326"/>
    <lineage>
        <taxon>Eukaryota</taxon>
        <taxon>Metazoa</taxon>
        <taxon>Chordata</taxon>
        <taxon>Craniata</taxon>
        <taxon>Vertebrata</taxon>
        <taxon>Euteleostomi</taxon>
        <taxon>Actinopterygii</taxon>
        <taxon>Neopterygii</taxon>
        <taxon>Teleostei</taxon>
        <taxon>Neoteleostei</taxon>
        <taxon>Acanthomorphata</taxon>
        <taxon>Ovalentaria</taxon>
        <taxon>Atherinomorphae</taxon>
        <taxon>Cyprinodontiformes</taxon>
        <taxon>Goodeidae</taxon>
        <taxon>Ataeniobius</taxon>
    </lineage>
</organism>
<evidence type="ECO:0000313" key="2">
    <source>
        <dbReference type="EMBL" id="MED6262995.1"/>
    </source>
</evidence>
<keyword evidence="1" id="KW-0732">Signal</keyword>